<reference evidence="1" key="1">
    <citation type="submission" date="2023-06" db="EMBL/GenBank/DDBJ databases">
        <authorList>
            <consortium name="Lawrence Berkeley National Laboratory"/>
            <person name="Ahrendt S."/>
            <person name="Sahu N."/>
            <person name="Indic B."/>
            <person name="Wong-Bajracharya J."/>
            <person name="Merenyi Z."/>
            <person name="Ke H.-M."/>
            <person name="Monk M."/>
            <person name="Kocsube S."/>
            <person name="Drula E."/>
            <person name="Lipzen A."/>
            <person name="Balint B."/>
            <person name="Henrissat B."/>
            <person name="Andreopoulos B."/>
            <person name="Martin F.M."/>
            <person name="Harder C.B."/>
            <person name="Rigling D."/>
            <person name="Ford K.L."/>
            <person name="Foster G.D."/>
            <person name="Pangilinan J."/>
            <person name="Papanicolaou A."/>
            <person name="Barry K."/>
            <person name="LaButti K."/>
            <person name="Viragh M."/>
            <person name="Koriabine M."/>
            <person name="Yan M."/>
            <person name="Riley R."/>
            <person name="Champramary S."/>
            <person name="Plett K.L."/>
            <person name="Tsai I.J."/>
            <person name="Slot J."/>
            <person name="Sipos G."/>
            <person name="Plett J."/>
            <person name="Nagy L.G."/>
            <person name="Grigoriev I.V."/>
        </authorList>
    </citation>
    <scope>NUCLEOTIDE SEQUENCE</scope>
    <source>
        <strain evidence="1">CCBAS 213</strain>
    </source>
</reference>
<gene>
    <name evidence="1" type="ORF">EV420DRAFT_1485332</name>
</gene>
<evidence type="ECO:0000313" key="1">
    <source>
        <dbReference type="EMBL" id="KAK0442512.1"/>
    </source>
</evidence>
<proteinExistence type="predicted"/>
<accession>A0AA39JHZ1</accession>
<evidence type="ECO:0000313" key="2">
    <source>
        <dbReference type="Proteomes" id="UP001175211"/>
    </source>
</evidence>
<dbReference type="RefSeq" id="XP_060324330.1">
    <property type="nucleotide sequence ID" value="XM_060470203.1"/>
</dbReference>
<organism evidence="1 2">
    <name type="scientific">Armillaria tabescens</name>
    <name type="common">Ringless honey mushroom</name>
    <name type="synonym">Agaricus tabescens</name>
    <dbReference type="NCBI Taxonomy" id="1929756"/>
    <lineage>
        <taxon>Eukaryota</taxon>
        <taxon>Fungi</taxon>
        <taxon>Dikarya</taxon>
        <taxon>Basidiomycota</taxon>
        <taxon>Agaricomycotina</taxon>
        <taxon>Agaricomycetes</taxon>
        <taxon>Agaricomycetidae</taxon>
        <taxon>Agaricales</taxon>
        <taxon>Marasmiineae</taxon>
        <taxon>Physalacriaceae</taxon>
        <taxon>Desarmillaria</taxon>
    </lineage>
</organism>
<keyword evidence="2" id="KW-1185">Reference proteome</keyword>
<dbReference type="AlphaFoldDB" id="A0AA39JHZ1"/>
<dbReference type="GeneID" id="85353751"/>
<dbReference type="EMBL" id="JAUEPS010000064">
    <property type="protein sequence ID" value="KAK0442512.1"/>
    <property type="molecule type" value="Genomic_DNA"/>
</dbReference>
<protein>
    <submittedName>
        <fullName evidence="1">Uncharacterized protein</fullName>
    </submittedName>
</protein>
<sequence length="170" mass="19587">MCVEGAKKKQQETYSSRCIEVLCSGFAKFLHLSPAKQLYLIQRGQTTVTRSRRKSRHEVQKSWCQSCVTFRHFQTPVDAVTLIPQFFHGVFYGKIDMRDLSDPNGQEEFCVVACVAAWLRESAGLSMPLWWDIETLQNMVNIMKISNWIAKFKNIKSIVAEYKKALEVVC</sequence>
<name>A0AA39JHZ1_ARMTA</name>
<comment type="caution">
    <text evidence="1">The sequence shown here is derived from an EMBL/GenBank/DDBJ whole genome shotgun (WGS) entry which is preliminary data.</text>
</comment>
<dbReference type="Proteomes" id="UP001175211">
    <property type="component" value="Unassembled WGS sequence"/>
</dbReference>